<keyword evidence="1" id="KW-0472">Membrane</keyword>
<organism evidence="2 3">
    <name type="scientific">Psychrobacter namhaensis</name>
    <dbReference type="NCBI Taxonomy" id="292734"/>
    <lineage>
        <taxon>Bacteria</taxon>
        <taxon>Pseudomonadati</taxon>
        <taxon>Pseudomonadota</taxon>
        <taxon>Gammaproteobacteria</taxon>
        <taxon>Moraxellales</taxon>
        <taxon>Moraxellaceae</taxon>
        <taxon>Psychrobacter</taxon>
    </lineage>
</organism>
<feature type="transmembrane region" description="Helical" evidence="1">
    <location>
        <begin position="12"/>
        <end position="34"/>
    </location>
</feature>
<dbReference type="EMBL" id="JBJDPD010000001">
    <property type="protein sequence ID" value="MFK3999852.1"/>
    <property type="molecule type" value="Genomic_DNA"/>
</dbReference>
<gene>
    <name evidence="2" type="ORF">ACI2I3_00695</name>
</gene>
<proteinExistence type="predicted"/>
<evidence type="ECO:0000256" key="1">
    <source>
        <dbReference type="SAM" id="Phobius"/>
    </source>
</evidence>
<sequence length="44" mass="5160">MNTELLNTPITYGHHLVAMVLLTPVIVIALLISWRIRYKRKDKK</sequence>
<keyword evidence="3" id="KW-1185">Reference proteome</keyword>
<reference evidence="2 3" key="1">
    <citation type="submission" date="2024-11" db="EMBL/GenBank/DDBJ databases">
        <title>The Natural Products Discovery Center: Release of the First 8490 Sequenced Strains for Exploring Actinobacteria Biosynthetic Diversity.</title>
        <authorList>
            <person name="Kalkreuter E."/>
            <person name="Kautsar S.A."/>
            <person name="Yang D."/>
            <person name="Bader C.D."/>
            <person name="Teijaro C.N."/>
            <person name="Fluegel L."/>
            <person name="Davis C.M."/>
            <person name="Simpson J.R."/>
            <person name="Lauterbach L."/>
            <person name="Steele A.D."/>
            <person name="Gui C."/>
            <person name="Meng S."/>
            <person name="Li G."/>
            <person name="Viehrig K."/>
            <person name="Ye F."/>
            <person name="Su P."/>
            <person name="Kiefer A.F."/>
            <person name="Nichols A."/>
            <person name="Cepeda A.J."/>
            <person name="Yan W."/>
            <person name="Fan B."/>
            <person name="Jiang Y."/>
            <person name="Adhikari A."/>
            <person name="Zheng C.-J."/>
            <person name="Schuster L."/>
            <person name="Cowan T.M."/>
            <person name="Smanski M.J."/>
            <person name="Chevrette M.G."/>
            <person name="De Carvalho L.P.S."/>
            <person name="Shen B."/>
        </authorList>
    </citation>
    <scope>NUCLEOTIDE SEQUENCE [LARGE SCALE GENOMIC DNA]</scope>
    <source>
        <strain evidence="2 3">NPDC077433</strain>
    </source>
</reference>
<keyword evidence="1" id="KW-1133">Transmembrane helix</keyword>
<protein>
    <submittedName>
        <fullName evidence="2">Uncharacterized protein</fullName>
    </submittedName>
</protein>
<dbReference type="RefSeq" id="WP_404671697.1">
    <property type="nucleotide sequence ID" value="NZ_JBJDPD010000001.1"/>
</dbReference>
<evidence type="ECO:0000313" key="2">
    <source>
        <dbReference type="EMBL" id="MFK3999852.1"/>
    </source>
</evidence>
<dbReference type="Proteomes" id="UP001620234">
    <property type="component" value="Unassembled WGS sequence"/>
</dbReference>
<name>A0ABW8L4M9_9GAMM</name>
<keyword evidence="1" id="KW-0812">Transmembrane</keyword>
<comment type="caution">
    <text evidence="2">The sequence shown here is derived from an EMBL/GenBank/DDBJ whole genome shotgun (WGS) entry which is preliminary data.</text>
</comment>
<evidence type="ECO:0000313" key="3">
    <source>
        <dbReference type="Proteomes" id="UP001620234"/>
    </source>
</evidence>
<accession>A0ABW8L4M9</accession>